<dbReference type="RefSeq" id="WP_308458802.1">
    <property type="nucleotide sequence ID" value="NZ_JAJEPS010000002.1"/>
</dbReference>
<gene>
    <name evidence="3" type="ORF">LKD36_04085</name>
</gene>
<dbReference type="Gene3D" id="3.30.1490.20">
    <property type="entry name" value="ATP-grasp fold, A domain"/>
    <property type="match status" value="1"/>
</dbReference>
<dbReference type="PROSITE" id="PS50975">
    <property type="entry name" value="ATP_GRASP"/>
    <property type="match status" value="1"/>
</dbReference>
<keyword evidence="1" id="KW-0547">Nucleotide-binding</keyword>
<dbReference type="AlphaFoldDB" id="A0AAE3A3G9"/>
<evidence type="ECO:0000313" key="4">
    <source>
        <dbReference type="Proteomes" id="UP001198220"/>
    </source>
</evidence>
<dbReference type="Gene3D" id="3.30.470.20">
    <property type="entry name" value="ATP-grasp fold, B domain"/>
    <property type="match status" value="1"/>
</dbReference>
<dbReference type="GO" id="GO:0008716">
    <property type="term" value="F:D-alanine-D-alanine ligase activity"/>
    <property type="evidence" value="ECO:0007669"/>
    <property type="project" value="TreeGrafter"/>
</dbReference>
<organism evidence="3 4">
    <name type="scientific">Hominiventricola filiformis</name>
    <dbReference type="NCBI Taxonomy" id="2885352"/>
    <lineage>
        <taxon>Bacteria</taxon>
        <taxon>Bacillati</taxon>
        <taxon>Bacillota</taxon>
        <taxon>Clostridia</taxon>
        <taxon>Lachnospirales</taxon>
        <taxon>Lachnospiraceae</taxon>
        <taxon>Hominiventricola</taxon>
    </lineage>
</organism>
<dbReference type="GO" id="GO:0005524">
    <property type="term" value="F:ATP binding"/>
    <property type="evidence" value="ECO:0007669"/>
    <property type="project" value="UniProtKB-UniRule"/>
</dbReference>
<evidence type="ECO:0000256" key="1">
    <source>
        <dbReference type="PROSITE-ProRule" id="PRU00409"/>
    </source>
</evidence>
<sequence length="326" mass="37164">MNILVLSCGTRNKIIQYFKRELNGAGKVIATDMSPNAPALYEADVHYIVTRMTAPGYLDMIYDICRKEQVTGVLSLIDPELSLLALHEEEFHALGVTVIGSFYDLCERTLDKWQMFCWLKEHGYACAESYIDREAFYGDVRAGKINYPVFVKPIRGSASIAISKVQDQETVDLLFEHADDLMIQEYLKGQEIGADCYIDMISGELISVFTKKKLVMRAGETDKSISFKDTELFALIERFVKEAGFRGQIDIDIFECEGKYYISEVNPRFGGGYPHAYEAGANHMKYIVNNLQGKVNEPQIGEYESGVIMMKYSEIMIRRENENYRL</sequence>
<dbReference type="PANTHER" id="PTHR23132:SF14">
    <property type="entry name" value="ATP-GRASP DOMAIN-CONTAINING PROTEIN"/>
    <property type="match status" value="1"/>
</dbReference>
<dbReference type="InterPro" id="IPR013815">
    <property type="entry name" value="ATP_grasp_subdomain_1"/>
</dbReference>
<keyword evidence="1" id="KW-0067">ATP-binding</keyword>
<dbReference type="EMBL" id="JAJEPS010000002">
    <property type="protein sequence ID" value="MCC2125356.1"/>
    <property type="molecule type" value="Genomic_DNA"/>
</dbReference>
<dbReference type="GO" id="GO:0046872">
    <property type="term" value="F:metal ion binding"/>
    <property type="evidence" value="ECO:0007669"/>
    <property type="project" value="InterPro"/>
</dbReference>
<dbReference type="Pfam" id="PF21360">
    <property type="entry name" value="PylC-like_N"/>
    <property type="match status" value="1"/>
</dbReference>
<protein>
    <submittedName>
        <fullName evidence="3">ATP-grasp domain-containing protein</fullName>
    </submittedName>
</protein>
<dbReference type="SUPFAM" id="SSF56059">
    <property type="entry name" value="Glutathione synthetase ATP-binding domain-like"/>
    <property type="match status" value="1"/>
</dbReference>
<dbReference type="Proteomes" id="UP001198220">
    <property type="component" value="Unassembled WGS sequence"/>
</dbReference>
<evidence type="ECO:0000313" key="3">
    <source>
        <dbReference type="EMBL" id="MCC2125356.1"/>
    </source>
</evidence>
<dbReference type="InterPro" id="IPR011761">
    <property type="entry name" value="ATP-grasp"/>
</dbReference>
<reference evidence="3 4" key="1">
    <citation type="submission" date="2021-10" db="EMBL/GenBank/DDBJ databases">
        <title>Anaerobic single-cell dispensing facilitates the cultivation of human gut bacteria.</title>
        <authorList>
            <person name="Afrizal A."/>
        </authorList>
    </citation>
    <scope>NUCLEOTIDE SEQUENCE [LARGE SCALE GENOMIC DNA]</scope>
    <source>
        <strain evidence="3 4">CLA-AA-H276</strain>
    </source>
</reference>
<evidence type="ECO:0000259" key="2">
    <source>
        <dbReference type="PROSITE" id="PS50975"/>
    </source>
</evidence>
<dbReference type="Gene3D" id="3.40.50.20">
    <property type="match status" value="1"/>
</dbReference>
<name>A0AAE3A3G9_9FIRM</name>
<dbReference type="NCBIfam" id="NF009406">
    <property type="entry name" value="PRK12767.1-5"/>
    <property type="match status" value="1"/>
</dbReference>
<dbReference type="InterPro" id="IPR048764">
    <property type="entry name" value="PylC_N"/>
</dbReference>
<dbReference type="Pfam" id="PF02655">
    <property type="entry name" value="ATP-grasp_3"/>
    <property type="match status" value="1"/>
</dbReference>
<comment type="caution">
    <text evidence="3">The sequence shown here is derived from an EMBL/GenBank/DDBJ whole genome shotgun (WGS) entry which is preliminary data.</text>
</comment>
<proteinExistence type="predicted"/>
<dbReference type="InterPro" id="IPR003806">
    <property type="entry name" value="ATP-grasp_PylC-type"/>
</dbReference>
<accession>A0AAE3A3G9</accession>
<dbReference type="PANTHER" id="PTHR23132">
    <property type="entry name" value="D-ALANINE--D-ALANINE LIGASE"/>
    <property type="match status" value="1"/>
</dbReference>
<keyword evidence="4" id="KW-1185">Reference proteome</keyword>
<feature type="domain" description="ATP-grasp" evidence="2">
    <location>
        <begin position="116"/>
        <end position="292"/>
    </location>
</feature>